<evidence type="ECO:0008006" key="4">
    <source>
        <dbReference type="Google" id="ProtNLM"/>
    </source>
</evidence>
<keyword evidence="1" id="KW-0732">Signal</keyword>
<dbReference type="AlphaFoldDB" id="A0A9J6FRQ5"/>
<sequence>MKSYAFAFAAVLALAGVASASSGSGCVNITVSGALDLGNCLGSNLNYCSGTGGTTGAVQGLTKLLSCLFTGLYTYGSPQGVVNALTGLLTVIVGRLSIPGINLSALNLCPSGTTCPNFFQRNDTCSGQINIALPGVGNISSCVGDAAMLCTAGSPTTTSQVQALVNTVTCILRQIPLDQLMSVLRNVGCQLISMLNMLAQSASLSVAAQTALAAISVGLRTALMLPTCTFFLSSKPERVHFKEMRVALNA</sequence>
<dbReference type="OMA" id="CILRQIP"/>
<feature type="signal peptide" evidence="1">
    <location>
        <begin position="1"/>
        <end position="20"/>
    </location>
</feature>
<dbReference type="VEuPathDB" id="VectorBase:HLOH_046716"/>
<protein>
    <recommendedName>
        <fullName evidence="4">Secreted protein</fullName>
    </recommendedName>
</protein>
<gene>
    <name evidence="2" type="ORF">HPB48_010481</name>
</gene>
<dbReference type="Proteomes" id="UP000821853">
    <property type="component" value="Unassembled WGS sequence"/>
</dbReference>
<evidence type="ECO:0000313" key="2">
    <source>
        <dbReference type="EMBL" id="KAH9365519.1"/>
    </source>
</evidence>
<name>A0A9J6FRQ5_HAELO</name>
<comment type="caution">
    <text evidence="2">The sequence shown here is derived from an EMBL/GenBank/DDBJ whole genome shotgun (WGS) entry which is preliminary data.</text>
</comment>
<accession>A0A9J6FRQ5</accession>
<keyword evidence="3" id="KW-1185">Reference proteome</keyword>
<dbReference type="PROSITE" id="PS51257">
    <property type="entry name" value="PROKAR_LIPOPROTEIN"/>
    <property type="match status" value="1"/>
</dbReference>
<dbReference type="EMBL" id="JABSTR010000003">
    <property type="protein sequence ID" value="KAH9365519.1"/>
    <property type="molecule type" value="Genomic_DNA"/>
</dbReference>
<feature type="chain" id="PRO_5039946294" description="Secreted protein" evidence="1">
    <location>
        <begin position="21"/>
        <end position="250"/>
    </location>
</feature>
<proteinExistence type="predicted"/>
<reference evidence="2 3" key="1">
    <citation type="journal article" date="2020" name="Cell">
        <title>Large-Scale Comparative Analyses of Tick Genomes Elucidate Their Genetic Diversity and Vector Capacities.</title>
        <authorList>
            <consortium name="Tick Genome and Microbiome Consortium (TIGMIC)"/>
            <person name="Jia N."/>
            <person name="Wang J."/>
            <person name="Shi W."/>
            <person name="Du L."/>
            <person name="Sun Y."/>
            <person name="Zhan W."/>
            <person name="Jiang J.F."/>
            <person name="Wang Q."/>
            <person name="Zhang B."/>
            <person name="Ji P."/>
            <person name="Bell-Sakyi L."/>
            <person name="Cui X.M."/>
            <person name="Yuan T.T."/>
            <person name="Jiang B.G."/>
            <person name="Yang W.F."/>
            <person name="Lam T.T."/>
            <person name="Chang Q.C."/>
            <person name="Ding S.J."/>
            <person name="Wang X.J."/>
            <person name="Zhu J.G."/>
            <person name="Ruan X.D."/>
            <person name="Zhao L."/>
            <person name="Wei J.T."/>
            <person name="Ye R.Z."/>
            <person name="Que T.C."/>
            <person name="Du C.H."/>
            <person name="Zhou Y.H."/>
            <person name="Cheng J.X."/>
            <person name="Dai P.F."/>
            <person name="Guo W.B."/>
            <person name="Han X.H."/>
            <person name="Huang E.J."/>
            <person name="Li L.F."/>
            <person name="Wei W."/>
            <person name="Gao Y.C."/>
            <person name="Liu J.Z."/>
            <person name="Shao H.Z."/>
            <person name="Wang X."/>
            <person name="Wang C.C."/>
            <person name="Yang T.C."/>
            <person name="Huo Q.B."/>
            <person name="Li W."/>
            <person name="Chen H.Y."/>
            <person name="Chen S.E."/>
            <person name="Zhou L.G."/>
            <person name="Ni X.B."/>
            <person name="Tian J.H."/>
            <person name="Sheng Y."/>
            <person name="Liu T."/>
            <person name="Pan Y.S."/>
            <person name="Xia L.Y."/>
            <person name="Li J."/>
            <person name="Zhao F."/>
            <person name="Cao W.C."/>
        </authorList>
    </citation>
    <scope>NUCLEOTIDE SEQUENCE [LARGE SCALE GENOMIC DNA]</scope>
    <source>
        <strain evidence="2">HaeL-2018</strain>
    </source>
</reference>
<organism evidence="2 3">
    <name type="scientific">Haemaphysalis longicornis</name>
    <name type="common">Bush tick</name>
    <dbReference type="NCBI Taxonomy" id="44386"/>
    <lineage>
        <taxon>Eukaryota</taxon>
        <taxon>Metazoa</taxon>
        <taxon>Ecdysozoa</taxon>
        <taxon>Arthropoda</taxon>
        <taxon>Chelicerata</taxon>
        <taxon>Arachnida</taxon>
        <taxon>Acari</taxon>
        <taxon>Parasitiformes</taxon>
        <taxon>Ixodida</taxon>
        <taxon>Ixodoidea</taxon>
        <taxon>Ixodidae</taxon>
        <taxon>Haemaphysalinae</taxon>
        <taxon>Haemaphysalis</taxon>
    </lineage>
</organism>
<evidence type="ECO:0000313" key="3">
    <source>
        <dbReference type="Proteomes" id="UP000821853"/>
    </source>
</evidence>
<dbReference type="OrthoDB" id="6502504at2759"/>
<evidence type="ECO:0000256" key="1">
    <source>
        <dbReference type="SAM" id="SignalP"/>
    </source>
</evidence>